<organism evidence="6 7">
    <name type="scientific">Corynebacterium matruchotii</name>
    <dbReference type="NCBI Taxonomy" id="43768"/>
    <lineage>
        <taxon>Bacteria</taxon>
        <taxon>Bacillati</taxon>
        <taxon>Actinomycetota</taxon>
        <taxon>Actinomycetes</taxon>
        <taxon>Mycobacteriales</taxon>
        <taxon>Corynebacteriaceae</taxon>
        <taxon>Corynebacterium</taxon>
    </lineage>
</organism>
<dbReference type="GeneID" id="84574078"/>
<dbReference type="InterPro" id="IPR036388">
    <property type="entry name" value="WH-like_DNA-bd_sf"/>
</dbReference>
<dbReference type="InterPro" id="IPR036390">
    <property type="entry name" value="WH_DNA-bd_sf"/>
</dbReference>
<dbReference type="PANTHER" id="PTHR30136:SF35">
    <property type="entry name" value="HTH-TYPE TRANSCRIPTIONAL REGULATOR RV1719"/>
    <property type="match status" value="1"/>
</dbReference>
<accession>A0A448TK30</accession>
<sequence length="245" mass="26012">MSKVPAATHTLAILRLLMTTDAPISAARIATQLRLPRSTTYQLLKVMVDAGFVMHLKSHRTYGLGAAAYSLAQAYSTQQPLVRASTRHAQALAKLAGGSAHVSRLSSGMEVLYVLEERSTAAVSLITDVGVRLAAERTASGRAMLAALPDAELKARVDAAGLGRQWQKIHTMVQQVRLRGWAEETEEVSVGQSSIAAAVLDHTGRPAAALAVTFTPGVGVDKHAELVAETCRRAQQVHTTLFGAA</sequence>
<dbReference type="Proteomes" id="UP000249886">
    <property type="component" value="Unassembled WGS sequence"/>
</dbReference>
<evidence type="ECO:0000313" key="6">
    <source>
        <dbReference type="EMBL" id="SPW30760.1"/>
    </source>
</evidence>
<dbReference type="InterPro" id="IPR014757">
    <property type="entry name" value="Tscrpt_reg_IclR_C"/>
</dbReference>
<protein>
    <submittedName>
        <fullName evidence="6">IclR DNA-binding transcriptional regulator</fullName>
    </submittedName>
</protein>
<dbReference type="Pfam" id="PF09339">
    <property type="entry name" value="HTH_IclR"/>
    <property type="match status" value="1"/>
</dbReference>
<dbReference type="Pfam" id="PF01614">
    <property type="entry name" value="IclR_C"/>
    <property type="match status" value="1"/>
</dbReference>
<comment type="caution">
    <text evidence="6">The sequence shown here is derived from an EMBL/GenBank/DDBJ whole genome shotgun (WGS) entry which is preliminary data.</text>
</comment>
<keyword evidence="2 6" id="KW-0238">DNA-binding</keyword>
<dbReference type="PANTHER" id="PTHR30136">
    <property type="entry name" value="HELIX-TURN-HELIX TRANSCRIPTIONAL REGULATOR, ICLR FAMILY"/>
    <property type="match status" value="1"/>
</dbReference>
<dbReference type="SMART" id="SM00346">
    <property type="entry name" value="HTH_ICLR"/>
    <property type="match status" value="1"/>
</dbReference>
<dbReference type="Gene3D" id="3.30.450.40">
    <property type="match status" value="1"/>
</dbReference>
<evidence type="ECO:0000259" key="4">
    <source>
        <dbReference type="PROSITE" id="PS51077"/>
    </source>
</evidence>
<dbReference type="RefSeq" id="WP_005526485.1">
    <property type="nucleotide sequence ID" value="NZ_CAUVED010000005.1"/>
</dbReference>
<dbReference type="PROSITE" id="PS51078">
    <property type="entry name" value="ICLR_ED"/>
    <property type="match status" value="1"/>
</dbReference>
<keyword evidence="1" id="KW-0805">Transcription regulation</keyword>
<evidence type="ECO:0000259" key="5">
    <source>
        <dbReference type="PROSITE" id="PS51078"/>
    </source>
</evidence>
<name>A0A448TK30_9CORY</name>
<dbReference type="EMBL" id="UARK01000023">
    <property type="protein sequence ID" value="SPW30760.1"/>
    <property type="molecule type" value="Genomic_DNA"/>
</dbReference>
<dbReference type="AlphaFoldDB" id="A0A448TK30"/>
<proteinExistence type="predicted"/>
<dbReference type="InterPro" id="IPR050707">
    <property type="entry name" value="HTH_MetabolicPath_Reg"/>
</dbReference>
<dbReference type="InterPro" id="IPR011991">
    <property type="entry name" value="ArsR-like_HTH"/>
</dbReference>
<dbReference type="Gene3D" id="1.10.10.10">
    <property type="entry name" value="Winged helix-like DNA-binding domain superfamily/Winged helix DNA-binding domain"/>
    <property type="match status" value="1"/>
</dbReference>
<dbReference type="GO" id="GO:0003677">
    <property type="term" value="F:DNA binding"/>
    <property type="evidence" value="ECO:0007669"/>
    <property type="project" value="UniProtKB-KW"/>
</dbReference>
<gene>
    <name evidence="6" type="primary">hutR</name>
    <name evidence="6" type="ORF">NCTC10254_01868</name>
</gene>
<dbReference type="GO" id="GO:0003700">
    <property type="term" value="F:DNA-binding transcription factor activity"/>
    <property type="evidence" value="ECO:0007669"/>
    <property type="project" value="TreeGrafter"/>
</dbReference>
<evidence type="ECO:0000313" key="7">
    <source>
        <dbReference type="Proteomes" id="UP000249886"/>
    </source>
</evidence>
<dbReference type="SUPFAM" id="SSF55781">
    <property type="entry name" value="GAF domain-like"/>
    <property type="match status" value="1"/>
</dbReference>
<dbReference type="PROSITE" id="PS51077">
    <property type="entry name" value="HTH_ICLR"/>
    <property type="match status" value="1"/>
</dbReference>
<feature type="domain" description="IclR-ED" evidence="5">
    <location>
        <begin position="67"/>
        <end position="244"/>
    </location>
</feature>
<keyword evidence="3" id="KW-0804">Transcription</keyword>
<dbReference type="GO" id="GO:0045892">
    <property type="term" value="P:negative regulation of DNA-templated transcription"/>
    <property type="evidence" value="ECO:0007669"/>
    <property type="project" value="TreeGrafter"/>
</dbReference>
<dbReference type="SUPFAM" id="SSF46785">
    <property type="entry name" value="Winged helix' DNA-binding domain"/>
    <property type="match status" value="1"/>
</dbReference>
<dbReference type="InterPro" id="IPR029016">
    <property type="entry name" value="GAF-like_dom_sf"/>
</dbReference>
<evidence type="ECO:0000256" key="1">
    <source>
        <dbReference type="ARBA" id="ARBA00023015"/>
    </source>
</evidence>
<feature type="domain" description="HTH iclR-type" evidence="4">
    <location>
        <begin position="4"/>
        <end position="66"/>
    </location>
</feature>
<dbReference type="CDD" id="cd00090">
    <property type="entry name" value="HTH_ARSR"/>
    <property type="match status" value="1"/>
</dbReference>
<evidence type="ECO:0000256" key="3">
    <source>
        <dbReference type="ARBA" id="ARBA00023163"/>
    </source>
</evidence>
<evidence type="ECO:0000256" key="2">
    <source>
        <dbReference type="ARBA" id="ARBA00023125"/>
    </source>
</evidence>
<dbReference type="InterPro" id="IPR005471">
    <property type="entry name" value="Tscrpt_reg_IclR_N"/>
</dbReference>
<reference evidence="6 7" key="1">
    <citation type="submission" date="2018-06" db="EMBL/GenBank/DDBJ databases">
        <authorList>
            <consortium name="Pathogen Informatics"/>
            <person name="Doyle S."/>
        </authorList>
    </citation>
    <scope>NUCLEOTIDE SEQUENCE [LARGE SCALE GENOMIC DNA]</scope>
    <source>
        <strain evidence="6 7">NCTC10254</strain>
    </source>
</reference>